<proteinExistence type="predicted"/>
<evidence type="ECO:0000313" key="1">
    <source>
        <dbReference type="EnsemblPlants" id="AVESA.00010b.r2.6CG1140510.1.CDS"/>
    </source>
</evidence>
<organism evidence="1 2">
    <name type="scientific">Avena sativa</name>
    <name type="common">Oat</name>
    <dbReference type="NCBI Taxonomy" id="4498"/>
    <lineage>
        <taxon>Eukaryota</taxon>
        <taxon>Viridiplantae</taxon>
        <taxon>Streptophyta</taxon>
        <taxon>Embryophyta</taxon>
        <taxon>Tracheophyta</taxon>
        <taxon>Spermatophyta</taxon>
        <taxon>Magnoliopsida</taxon>
        <taxon>Liliopsida</taxon>
        <taxon>Poales</taxon>
        <taxon>Poaceae</taxon>
        <taxon>BOP clade</taxon>
        <taxon>Pooideae</taxon>
        <taxon>Poodae</taxon>
        <taxon>Poeae</taxon>
        <taxon>Poeae Chloroplast Group 1 (Aveneae type)</taxon>
        <taxon>Aveninae</taxon>
        <taxon>Avena</taxon>
    </lineage>
</organism>
<reference evidence="1" key="1">
    <citation type="submission" date="2021-05" db="EMBL/GenBank/DDBJ databases">
        <authorList>
            <person name="Scholz U."/>
            <person name="Mascher M."/>
            <person name="Fiebig A."/>
        </authorList>
    </citation>
    <scope>NUCLEOTIDE SEQUENCE [LARGE SCALE GENOMIC DNA]</scope>
</reference>
<dbReference type="EnsemblPlants" id="AVESA.00010b.r2.6CG1140510.1">
    <property type="protein sequence ID" value="AVESA.00010b.r2.6CG1140510.1.CDS"/>
    <property type="gene ID" value="AVESA.00010b.r2.6CG1140510"/>
</dbReference>
<keyword evidence="2" id="KW-1185">Reference proteome</keyword>
<name>A0ACD5ZCP2_AVESA</name>
<evidence type="ECO:0000313" key="2">
    <source>
        <dbReference type="Proteomes" id="UP001732700"/>
    </source>
</evidence>
<sequence length="917" mass="101285">MFALLILAMLGMAEVRASAVLRSAEGSATQPLNQPISRLGTRSLWGNSSSTTTTSNSTLPSTGSCANICGNLTFVYPFGIGAGCFRNSDFSLICNRTTHPPKLFLDGDSTTQVVANIDLSGTPFQVNFSKTIPMKSGVDAYNMSWTPGNSFSVYGMSLYVVACDVDVFLEDNDIDNFRLFCNITCPSMKIAEQVYRQDPLGPGSCSAASISNVHALKLQFVRHKTSKIKTQSNLSILWDTININIEALVSWSIVDQTSCHRSTEDSNYACVSHHSECSLYDVGYLCQCNSGYAGNPYISAGCLPDHEYNSRPQKANCSRRWGNVSVPFPFGIEEGCSARKSFQLNCLDTSPPILRLDNDMIDVTYINASEGILGIKYDSSIGEDIFNSLYVDPLESASVRWAVDNLTCLEAKKNTSGYACVSIHSSCLAVRSSDKGYVGYRCRCLHGFQGNPYIPDGCEDIDECEWTPGLCKGICQNTVGNYSCDKCPDHTEYDMAKMRCASVRKQNLFLGIVIGLSSGFGMLLFALSAIFLVRRWKRDVQKKLRRKYFQTNKGLLLEQLISAEENASENTKIFSVEELKRATNNFDPARILGRGGHGTVYKGILSNQHVVAIKISRFIKKGEISDFINEVAILSQINHRNIVKLFGCCLETEVPLLVYDFIPNGSLFEILHHDSSGMFSLSWEDCLRIASEAAGALYYLHSAASISIFHRDVKSSNILLDANYAAKVSDFGASRTVPIDQSHLVTNVQGTFGYLDPEYYQTGQLNEKSDVYGFGVVLLELLMRKQPVFTAEDGMKENLCNYFLSEMKSRKPKDIVAAQVLEEATEEEINKVVSLAELCLRLKGDERPIMKQVETTLQLIRGNRVNSSQVDLAVEQQMQGHQSLVLNMDGACNVASQRSLSVSYSLEQEFLSSASLP</sequence>
<dbReference type="Proteomes" id="UP001732700">
    <property type="component" value="Chromosome 6C"/>
</dbReference>
<accession>A0ACD5ZCP2</accession>
<reference evidence="1" key="2">
    <citation type="submission" date="2025-09" db="UniProtKB">
        <authorList>
            <consortium name="EnsemblPlants"/>
        </authorList>
    </citation>
    <scope>IDENTIFICATION</scope>
</reference>
<protein>
    <submittedName>
        <fullName evidence="1">Uncharacterized protein</fullName>
    </submittedName>
</protein>